<dbReference type="Proteomes" id="UP001595733">
    <property type="component" value="Unassembled WGS sequence"/>
</dbReference>
<evidence type="ECO:0000259" key="3">
    <source>
        <dbReference type="PROSITE" id="PS51186"/>
    </source>
</evidence>
<dbReference type="InterPro" id="IPR050832">
    <property type="entry name" value="Bact_Acetyltransf"/>
</dbReference>
<evidence type="ECO:0000313" key="4">
    <source>
        <dbReference type="EMBL" id="MFC4353819.1"/>
    </source>
</evidence>
<keyword evidence="2" id="KW-0012">Acyltransferase</keyword>
<dbReference type="SUPFAM" id="SSF55729">
    <property type="entry name" value="Acyl-CoA N-acyltransferases (Nat)"/>
    <property type="match status" value="1"/>
</dbReference>
<organism evidence="4 5">
    <name type="scientific">Chryseomicrobium palamuruense</name>
    <dbReference type="NCBI Taxonomy" id="682973"/>
    <lineage>
        <taxon>Bacteria</taxon>
        <taxon>Bacillati</taxon>
        <taxon>Bacillota</taxon>
        <taxon>Bacilli</taxon>
        <taxon>Bacillales</taxon>
        <taxon>Caryophanaceae</taxon>
        <taxon>Chryseomicrobium</taxon>
    </lineage>
</organism>
<evidence type="ECO:0000256" key="1">
    <source>
        <dbReference type="ARBA" id="ARBA00022679"/>
    </source>
</evidence>
<dbReference type="InterPro" id="IPR000182">
    <property type="entry name" value="GNAT_dom"/>
</dbReference>
<dbReference type="InterPro" id="IPR016181">
    <property type="entry name" value="Acyl_CoA_acyltransferase"/>
</dbReference>
<dbReference type="Pfam" id="PF00583">
    <property type="entry name" value="Acetyltransf_1"/>
    <property type="match status" value="1"/>
</dbReference>
<dbReference type="PROSITE" id="PS51186">
    <property type="entry name" value="GNAT"/>
    <property type="match status" value="1"/>
</dbReference>
<dbReference type="CDD" id="cd04301">
    <property type="entry name" value="NAT_SF"/>
    <property type="match status" value="1"/>
</dbReference>
<keyword evidence="1" id="KW-0808">Transferase</keyword>
<keyword evidence="5" id="KW-1185">Reference proteome</keyword>
<evidence type="ECO:0000313" key="5">
    <source>
        <dbReference type="Proteomes" id="UP001595733"/>
    </source>
</evidence>
<protein>
    <submittedName>
        <fullName evidence="4">GNAT family N-acetyltransferase</fullName>
    </submittedName>
</protein>
<reference evidence="5" key="1">
    <citation type="journal article" date="2019" name="Int. J. Syst. Evol. Microbiol.">
        <title>The Global Catalogue of Microorganisms (GCM) 10K type strain sequencing project: providing services to taxonomists for standard genome sequencing and annotation.</title>
        <authorList>
            <consortium name="The Broad Institute Genomics Platform"/>
            <consortium name="The Broad Institute Genome Sequencing Center for Infectious Disease"/>
            <person name="Wu L."/>
            <person name="Ma J."/>
        </authorList>
    </citation>
    <scope>NUCLEOTIDE SEQUENCE [LARGE SCALE GENOMIC DNA]</scope>
    <source>
        <strain evidence="5">CCUG 50353</strain>
    </source>
</reference>
<gene>
    <name evidence="4" type="ORF">ACFO0S_01905</name>
</gene>
<comment type="caution">
    <text evidence="4">The sequence shown here is derived from an EMBL/GenBank/DDBJ whole genome shotgun (WGS) entry which is preliminary data.</text>
</comment>
<dbReference type="PANTHER" id="PTHR43877">
    <property type="entry name" value="AMINOALKYLPHOSPHONATE N-ACETYLTRANSFERASE-RELATED-RELATED"/>
    <property type="match status" value="1"/>
</dbReference>
<proteinExistence type="predicted"/>
<accession>A0ABV8URT4</accession>
<evidence type="ECO:0000256" key="2">
    <source>
        <dbReference type="ARBA" id="ARBA00023315"/>
    </source>
</evidence>
<sequence length="154" mass="18401">MQLERTYDFGQVARLNRTVHQLHVDLYPDIFKPYDEHATAQFFQQLMDKEHYVFYLAMVEKRVVGYVWVEFKSQPETLFKQASRSLYIHQLSLEPAEQGKGHGKRIMKQLEDSARERNLPVIELDYWVNNEGAAAFYEKCGFKKQREFVYKQVE</sequence>
<dbReference type="RefSeq" id="WP_378139594.1">
    <property type="nucleotide sequence ID" value="NZ_JBHSEF010000009.1"/>
</dbReference>
<dbReference type="Gene3D" id="3.40.630.30">
    <property type="match status" value="1"/>
</dbReference>
<feature type="domain" description="N-acetyltransferase" evidence="3">
    <location>
        <begin position="10"/>
        <end position="154"/>
    </location>
</feature>
<dbReference type="EMBL" id="JBHSEF010000009">
    <property type="protein sequence ID" value="MFC4353819.1"/>
    <property type="molecule type" value="Genomic_DNA"/>
</dbReference>
<name>A0ABV8URT4_9BACL</name>